<dbReference type="Proteomes" id="UP000198287">
    <property type="component" value="Unassembled WGS sequence"/>
</dbReference>
<keyword evidence="1" id="KW-0472">Membrane</keyword>
<dbReference type="AlphaFoldDB" id="A0A226D0L3"/>
<accession>A0A226D0L3</accession>
<dbReference type="EMBL" id="LNIX01000046">
    <property type="protein sequence ID" value="OXA38338.1"/>
    <property type="molecule type" value="Genomic_DNA"/>
</dbReference>
<evidence type="ECO:0000313" key="3">
    <source>
        <dbReference type="Proteomes" id="UP000198287"/>
    </source>
</evidence>
<gene>
    <name evidence="2" type="ORF">Fcan01_26899</name>
</gene>
<sequence>MDISPEFLIFITINMFLIFLNLKNALSFTISNLNEEILSPFAHCAIHILTFQRIDYVPPSCPVVLTLYSLDHTIEAAMIPVFNAAGRVDRRPFHKCSSGIKTRQPGQYSLLVLSGPDSARIPLNVLDAWLELVRLTTNSLITDKIVFFLGNQTSIVPGEELVPIYQKYFVCDIYNYVSNASTKIKWQELSSIDFKIMEDCKVSLARGTTWVIYEKDMNDPGLLRFRRLSIIQRLQTLSPLNYDLATNYQYFIIALFVPNITFTAATYVWWDRLYYSNQPTIIANYEDDLDISYPTLDQQLFCFLTCSGTSIASYNFQAYITMYDNISWSFALVLCFLSSILLWLGLNVTLPKEATWKKGNWDWPFRVLLEQGVDNICEQSGLKRIATRIMLGAWFVMGVILSNGYRGNNIYELTSPLKISGPRTISDLVKAQVEIYSRFGVDDEEEMKDNLKLYCRNDSYADMLRDLSLPGWKDDIYQAFQNQTVLPRCTGQLAADVIFSDDIERYAKLNNMIDKTMTASDLRKISPQNPCSSISGVGYDKFRYLHYDSTWSDYDHTSFSLSVRATEFGRKLKSRLYALCMTQVGEHIVAKDTNISFNLTKYVRLIPFLQVSTPLLSILNTIQECNETSFIGWDSDVKLIRMMYYERHPEKKIFMGTDPIFTRNIRFAIRGFWGRPAVLRMFSLIESGLAAEWREIRDFNQVLKIHSGEKNKSRVDNRMRVKTLAIGDNIVTVFYLLLICIGVPMIAFLVEVTVRNRRAILFHLWWIVSRLIIKVRNRRKMKKHIIK</sequence>
<protein>
    <submittedName>
        <fullName evidence="2">Uncharacterized protein</fullName>
    </submittedName>
</protein>
<keyword evidence="1" id="KW-0812">Transmembrane</keyword>
<name>A0A226D0L3_FOLCA</name>
<feature type="transmembrane region" description="Helical" evidence="1">
    <location>
        <begin position="250"/>
        <end position="270"/>
    </location>
</feature>
<organism evidence="2 3">
    <name type="scientific">Folsomia candida</name>
    <name type="common">Springtail</name>
    <dbReference type="NCBI Taxonomy" id="158441"/>
    <lineage>
        <taxon>Eukaryota</taxon>
        <taxon>Metazoa</taxon>
        <taxon>Ecdysozoa</taxon>
        <taxon>Arthropoda</taxon>
        <taxon>Hexapoda</taxon>
        <taxon>Collembola</taxon>
        <taxon>Entomobryomorpha</taxon>
        <taxon>Isotomoidea</taxon>
        <taxon>Isotomidae</taxon>
        <taxon>Proisotominae</taxon>
        <taxon>Folsomia</taxon>
    </lineage>
</organism>
<evidence type="ECO:0000256" key="1">
    <source>
        <dbReference type="SAM" id="Phobius"/>
    </source>
</evidence>
<evidence type="ECO:0000313" key="2">
    <source>
        <dbReference type="EMBL" id="OXA38338.1"/>
    </source>
</evidence>
<proteinExistence type="predicted"/>
<feature type="transmembrane region" description="Helical" evidence="1">
    <location>
        <begin position="326"/>
        <end position="350"/>
    </location>
</feature>
<reference evidence="2 3" key="1">
    <citation type="submission" date="2015-12" db="EMBL/GenBank/DDBJ databases">
        <title>The genome of Folsomia candida.</title>
        <authorList>
            <person name="Faddeeva A."/>
            <person name="Derks M.F."/>
            <person name="Anvar Y."/>
            <person name="Smit S."/>
            <person name="Van Straalen N."/>
            <person name="Roelofs D."/>
        </authorList>
    </citation>
    <scope>NUCLEOTIDE SEQUENCE [LARGE SCALE GENOMIC DNA]</scope>
    <source>
        <strain evidence="2 3">VU population</strain>
        <tissue evidence="2">Whole body</tissue>
    </source>
</reference>
<feature type="transmembrane region" description="Helical" evidence="1">
    <location>
        <begin position="729"/>
        <end position="750"/>
    </location>
</feature>
<keyword evidence="1" id="KW-1133">Transmembrane helix</keyword>
<keyword evidence="3" id="KW-1185">Reference proteome</keyword>
<comment type="caution">
    <text evidence="2">The sequence shown here is derived from an EMBL/GenBank/DDBJ whole genome shotgun (WGS) entry which is preliminary data.</text>
</comment>
<feature type="transmembrane region" description="Helical" evidence="1">
    <location>
        <begin position="6"/>
        <end position="22"/>
    </location>
</feature>